<dbReference type="EMBL" id="BAAAFZ010000014">
    <property type="protein sequence ID" value="GAA0576979.1"/>
    <property type="molecule type" value="Genomic_DNA"/>
</dbReference>
<organism evidence="2 3">
    <name type="scientific">Craurococcus roseus</name>
    <dbReference type="NCBI Taxonomy" id="77585"/>
    <lineage>
        <taxon>Bacteria</taxon>
        <taxon>Pseudomonadati</taxon>
        <taxon>Pseudomonadota</taxon>
        <taxon>Alphaproteobacteria</taxon>
        <taxon>Acetobacterales</taxon>
        <taxon>Acetobacteraceae</taxon>
        <taxon>Craurococcus</taxon>
    </lineage>
</organism>
<reference evidence="3" key="1">
    <citation type="journal article" date="2019" name="Int. J. Syst. Evol. Microbiol.">
        <title>The Global Catalogue of Microorganisms (GCM) 10K type strain sequencing project: providing services to taxonomists for standard genome sequencing and annotation.</title>
        <authorList>
            <consortium name="The Broad Institute Genomics Platform"/>
            <consortium name="The Broad Institute Genome Sequencing Center for Infectious Disease"/>
            <person name="Wu L."/>
            <person name="Ma J."/>
        </authorList>
    </citation>
    <scope>NUCLEOTIDE SEQUENCE [LARGE SCALE GENOMIC DNA]</scope>
    <source>
        <strain evidence="3">JCM 9933</strain>
    </source>
</reference>
<proteinExistence type="predicted"/>
<evidence type="ECO:0000256" key="1">
    <source>
        <dbReference type="SAM" id="MobiDB-lite"/>
    </source>
</evidence>
<dbReference type="Proteomes" id="UP001501588">
    <property type="component" value="Unassembled WGS sequence"/>
</dbReference>
<name>A0ABP3PW00_9PROT</name>
<keyword evidence="3" id="KW-1185">Reference proteome</keyword>
<evidence type="ECO:0000313" key="3">
    <source>
        <dbReference type="Proteomes" id="UP001501588"/>
    </source>
</evidence>
<accession>A0ABP3PW00</accession>
<evidence type="ECO:0000313" key="2">
    <source>
        <dbReference type="EMBL" id="GAA0576979.1"/>
    </source>
</evidence>
<gene>
    <name evidence="2" type="ORF">GCM10009416_14470</name>
</gene>
<feature type="region of interest" description="Disordered" evidence="1">
    <location>
        <begin position="66"/>
        <end position="135"/>
    </location>
</feature>
<sequence length="135" mass="13922">MRASRGEDRPAVAGTDPDALLRMRLAIADAAFVAEGVTLGLLLRWAGRAAPPFDGLPPPVLRRRALDDGARLGRPPTACGRQGRHRRRSVDAFPGGAQGEPSRSPPGSTASWPGGATNGGAAGCSGVRMGHSHAR</sequence>
<comment type="caution">
    <text evidence="2">The sequence shown here is derived from an EMBL/GenBank/DDBJ whole genome shotgun (WGS) entry which is preliminary data.</text>
</comment>
<protein>
    <submittedName>
        <fullName evidence="2">Uncharacterized protein</fullName>
    </submittedName>
</protein>